<name>A0A1T5AQC4_9SPHI</name>
<reference evidence="2" key="1">
    <citation type="submission" date="2017-02" db="EMBL/GenBank/DDBJ databases">
        <authorList>
            <person name="Varghese N."/>
            <person name="Submissions S."/>
        </authorList>
    </citation>
    <scope>NUCLEOTIDE SEQUENCE [LARGE SCALE GENOMIC DNA]</scope>
    <source>
        <strain evidence="2">DSM 22385</strain>
    </source>
</reference>
<sequence>MLKQKIKSIIFLLVVSAAISCSKDEESGPDSDTGGTGTKTPFIEYKIGTNAAVRVDCSEISFEARPNETVSGVIATSASTKASFSFAFPARTSEINKLSAGFYPIKAFNGTIHSESFHISLRVPKTPGGTDYYSSLEATGTAFKNEVKSIEKTSANGKQTSFVNGVFTLEGKNAAGDIQTVSGSYRFKLITID</sequence>
<evidence type="ECO:0000313" key="2">
    <source>
        <dbReference type="Proteomes" id="UP000189981"/>
    </source>
</evidence>
<proteinExistence type="predicted"/>
<dbReference type="RefSeq" id="WP_079701471.1">
    <property type="nucleotide sequence ID" value="NZ_FUYR01000001.1"/>
</dbReference>
<evidence type="ECO:0000313" key="1">
    <source>
        <dbReference type="EMBL" id="SKB37178.1"/>
    </source>
</evidence>
<dbReference type="OrthoDB" id="9805760at2"/>
<dbReference type="STRING" id="572036.SAMN05661099_0939"/>
<gene>
    <name evidence="1" type="ORF">SAMN05661099_0939</name>
</gene>
<keyword evidence="2" id="KW-1185">Reference proteome</keyword>
<dbReference type="AlphaFoldDB" id="A0A1T5AQC4"/>
<accession>A0A1T5AQC4</accession>
<protein>
    <submittedName>
        <fullName evidence="1">Uncharacterized protein</fullName>
    </submittedName>
</protein>
<dbReference type="PROSITE" id="PS51257">
    <property type="entry name" value="PROKAR_LIPOPROTEIN"/>
    <property type="match status" value="1"/>
</dbReference>
<dbReference type="EMBL" id="FUYR01000001">
    <property type="protein sequence ID" value="SKB37178.1"/>
    <property type="molecule type" value="Genomic_DNA"/>
</dbReference>
<organism evidence="1 2">
    <name type="scientific">Daejeonella lutea</name>
    <dbReference type="NCBI Taxonomy" id="572036"/>
    <lineage>
        <taxon>Bacteria</taxon>
        <taxon>Pseudomonadati</taxon>
        <taxon>Bacteroidota</taxon>
        <taxon>Sphingobacteriia</taxon>
        <taxon>Sphingobacteriales</taxon>
        <taxon>Sphingobacteriaceae</taxon>
        <taxon>Daejeonella</taxon>
    </lineage>
</organism>
<dbReference type="Proteomes" id="UP000189981">
    <property type="component" value="Unassembled WGS sequence"/>
</dbReference>